<dbReference type="AlphaFoldDB" id="A0AAD1RVC9"/>
<comment type="similarity">
    <text evidence="1 3">Belongs to the sulfotransferase 1 family.</text>
</comment>
<evidence type="ECO:0000256" key="2">
    <source>
        <dbReference type="ARBA" id="ARBA00022679"/>
    </source>
</evidence>
<evidence type="ECO:0000313" key="6">
    <source>
        <dbReference type="Proteomes" id="UP001295444"/>
    </source>
</evidence>
<proteinExistence type="inferred from homology"/>
<dbReference type="GO" id="GO:0008146">
    <property type="term" value="F:sulfotransferase activity"/>
    <property type="evidence" value="ECO:0007669"/>
    <property type="project" value="InterPro"/>
</dbReference>
<evidence type="ECO:0000259" key="4">
    <source>
        <dbReference type="Pfam" id="PF00685"/>
    </source>
</evidence>
<dbReference type="EC" id="2.8.2.-" evidence="3"/>
<accession>A0AAD1RVC9</accession>
<feature type="domain" description="Sulfotransferase" evidence="4">
    <location>
        <begin position="153"/>
        <end position="389"/>
    </location>
</feature>
<name>A0AAD1RVC9_PELCU</name>
<protein>
    <recommendedName>
        <fullName evidence="3">Sulfotransferase</fullName>
        <ecNumber evidence="3">2.8.2.-</ecNumber>
    </recommendedName>
</protein>
<dbReference type="InterPro" id="IPR027417">
    <property type="entry name" value="P-loop_NTPase"/>
</dbReference>
<keyword evidence="6" id="KW-1185">Reference proteome</keyword>
<evidence type="ECO:0000313" key="5">
    <source>
        <dbReference type="EMBL" id="CAH2278539.1"/>
    </source>
</evidence>
<organism evidence="5 6">
    <name type="scientific">Pelobates cultripes</name>
    <name type="common">Western spadefoot toad</name>
    <dbReference type="NCBI Taxonomy" id="61616"/>
    <lineage>
        <taxon>Eukaryota</taxon>
        <taxon>Metazoa</taxon>
        <taxon>Chordata</taxon>
        <taxon>Craniata</taxon>
        <taxon>Vertebrata</taxon>
        <taxon>Euteleostomi</taxon>
        <taxon>Amphibia</taxon>
        <taxon>Batrachia</taxon>
        <taxon>Anura</taxon>
        <taxon>Pelobatoidea</taxon>
        <taxon>Pelobatidae</taxon>
        <taxon>Pelobates</taxon>
    </lineage>
</organism>
<dbReference type="Pfam" id="PF00685">
    <property type="entry name" value="Sulfotransfer_1"/>
    <property type="match status" value="1"/>
</dbReference>
<evidence type="ECO:0000256" key="3">
    <source>
        <dbReference type="RuleBase" id="RU361155"/>
    </source>
</evidence>
<dbReference type="Proteomes" id="UP001295444">
    <property type="component" value="Chromosome 03"/>
</dbReference>
<evidence type="ECO:0000256" key="1">
    <source>
        <dbReference type="ARBA" id="ARBA00005771"/>
    </source>
</evidence>
<dbReference type="InterPro" id="IPR000863">
    <property type="entry name" value="Sulfotransferase_dom"/>
</dbReference>
<dbReference type="PANTHER" id="PTHR11783">
    <property type="entry name" value="SULFOTRANSFERASE SULT"/>
    <property type="match status" value="1"/>
</dbReference>
<keyword evidence="2 3" id="KW-0808">Transferase</keyword>
<reference evidence="5" key="1">
    <citation type="submission" date="2022-03" db="EMBL/GenBank/DDBJ databases">
        <authorList>
            <person name="Alioto T."/>
            <person name="Alioto T."/>
            <person name="Gomez Garrido J."/>
        </authorList>
    </citation>
    <scope>NUCLEOTIDE SEQUENCE</scope>
</reference>
<gene>
    <name evidence="5" type="ORF">PECUL_23A010405</name>
</gene>
<dbReference type="Gene3D" id="3.40.50.300">
    <property type="entry name" value="P-loop containing nucleotide triphosphate hydrolases"/>
    <property type="match status" value="1"/>
</dbReference>
<dbReference type="SUPFAM" id="SSF52540">
    <property type="entry name" value="P-loop containing nucleoside triphosphate hydrolases"/>
    <property type="match status" value="1"/>
</dbReference>
<sequence length="400" mass="45891">MDLPLGPCIYQSCRVPRAEYPIPGFPGQNIQFQVGFISRTLYLSVLQSSHCGISNSRVPSAEYPIPGRLYIKNPVSICPTGFPGRNIQFQDPVSIGPTVFPGQKIQFQGSHRQLQQQMASQTDLIHIFNGIPFTSRSSADLLKALNSFQAREDDLLLVSYPKSGTHWLAEIMKHLYTSKVSLTSPIEFGDVSKLEELSHIPSRRIIPTHLSYDMLPTEFKVKKCKAIYIVRNPKDTAVSLFHYYRENPNLPTIETWQSYFDMFLRGEVVCGSWFDHILSWEEHRNEIPTLFLYYEAMKKDLPKAVRKISTFLGINISDNEISVICKKTSFNEMKMNVEKDNGDPNHTVCALTSNKKLIFRKGTVGDWKNYFSNRQNRLFDELYQTKMDSSHLAKHITYDN</sequence>
<dbReference type="EMBL" id="OW240914">
    <property type="protein sequence ID" value="CAH2278539.1"/>
    <property type="molecule type" value="Genomic_DNA"/>
</dbReference>